<evidence type="ECO:0000256" key="1">
    <source>
        <dbReference type="SAM" id="MobiDB-lite"/>
    </source>
</evidence>
<evidence type="ECO:0000313" key="5">
    <source>
        <dbReference type="Proteomes" id="UP000093482"/>
    </source>
</evidence>
<comment type="caution">
    <text evidence="4">The sequence shown here is derived from an EMBL/GenBank/DDBJ whole genome shotgun (WGS) entry which is preliminary data.</text>
</comment>
<evidence type="ECO:0000313" key="4">
    <source>
        <dbReference type="EMBL" id="OCS88259.1"/>
    </source>
</evidence>
<gene>
    <name evidence="4" type="ORF">A6K76_13705</name>
</gene>
<dbReference type="OrthoDB" id="2839183at2"/>
<keyword evidence="2" id="KW-0732">Signal</keyword>
<keyword evidence="5" id="KW-1185">Reference proteome</keyword>
<proteinExistence type="predicted"/>
<dbReference type="AlphaFoldDB" id="A0A1C0YMB7"/>
<evidence type="ECO:0000259" key="3">
    <source>
        <dbReference type="PROSITE" id="PS51272"/>
    </source>
</evidence>
<dbReference type="RefSeq" id="WP_066465638.1">
    <property type="nucleotide sequence ID" value="NZ_MATO01000052.1"/>
</dbReference>
<evidence type="ECO:0000256" key="2">
    <source>
        <dbReference type="SAM" id="SignalP"/>
    </source>
</evidence>
<feature type="signal peptide" evidence="2">
    <location>
        <begin position="1"/>
        <end position="24"/>
    </location>
</feature>
<dbReference type="Pfam" id="PF00395">
    <property type="entry name" value="SLH"/>
    <property type="match status" value="1"/>
</dbReference>
<name>A0A1C0YMB7_9BACL</name>
<dbReference type="PROSITE" id="PS51272">
    <property type="entry name" value="SLH"/>
    <property type="match status" value="1"/>
</dbReference>
<dbReference type="InterPro" id="IPR001119">
    <property type="entry name" value="SLH_dom"/>
</dbReference>
<dbReference type="Proteomes" id="UP000093482">
    <property type="component" value="Unassembled WGS sequence"/>
</dbReference>
<reference evidence="4 5" key="1">
    <citation type="submission" date="2016-07" db="EMBL/GenBank/DDBJ databases">
        <title>Caryophanon latum genome sequencing.</title>
        <authorList>
            <person name="Verma A."/>
            <person name="Pal Y."/>
            <person name="Krishnamurthi S."/>
        </authorList>
    </citation>
    <scope>NUCLEOTIDE SEQUENCE [LARGE SCALE GENOMIC DNA]</scope>
    <source>
        <strain evidence="4 5">DSM 14151</strain>
    </source>
</reference>
<feature type="region of interest" description="Disordered" evidence="1">
    <location>
        <begin position="295"/>
        <end position="365"/>
    </location>
</feature>
<organism evidence="4 5">
    <name type="scientific">Caryophanon latum</name>
    <dbReference type="NCBI Taxonomy" id="33977"/>
    <lineage>
        <taxon>Bacteria</taxon>
        <taxon>Bacillati</taxon>
        <taxon>Bacillota</taxon>
        <taxon>Bacilli</taxon>
        <taxon>Bacillales</taxon>
        <taxon>Caryophanaceae</taxon>
        <taxon>Caryophanon</taxon>
    </lineage>
</organism>
<feature type="domain" description="SLH" evidence="3">
    <location>
        <begin position="26"/>
        <end position="89"/>
    </location>
</feature>
<protein>
    <recommendedName>
        <fullName evidence="3">SLH domain-containing protein</fullName>
    </recommendedName>
</protein>
<feature type="chain" id="PRO_5008649182" description="SLH domain-containing protein" evidence="2">
    <location>
        <begin position="25"/>
        <end position="478"/>
    </location>
</feature>
<accession>A0A1C0YMB7</accession>
<dbReference type="EMBL" id="MATO01000052">
    <property type="protein sequence ID" value="OCS88259.1"/>
    <property type="molecule type" value="Genomic_DNA"/>
</dbReference>
<sequence length="478" mass="49920">MNKYVLALTATAMTASVVAPVASANGLAFNDLTGYAQDTTDAVKLLVDKKIVNGTTATTFSPNAEITRGQVVKILGRYLLNVEGQTVPADWNTKARFSDVPVNHKDEELVKLAALCFDAGIFTGSEGKLMTAGTMSRENLALVVNRLAKQMTDGQDLVALAAGKPSKVTDLAKAKEESRAAITALNALNISNVAEFNPKGTVKRVHFASLVAKLLVTVEALEAAPEEPTAPVVDEAVKAFEDAVNAVNIADVTAEVVETLVAQYNALSAAQKAQLSPQVAAIVKAVEDKLAELQEEAKPEEPETPVAPEQPTNPTPEQPTTPTNPVPEQPTTPTNPVPEQPTTPTNPVPEQPTTPVEPTPPPKTDAEVLADKIAAIGPAVSNADITVQGSGSTVSVTIANPNASIASFMGLYGSIVQQLGIVKVNGYDPNSFSTIGYLGGLVSGADTLGDLKGQTFNIPVVVNNTGKEFSTTISIQLN</sequence>
<feature type="compositionally biased region" description="Pro residues" evidence="1">
    <location>
        <begin position="311"/>
        <end position="363"/>
    </location>
</feature>